<evidence type="ECO:0000256" key="1">
    <source>
        <dbReference type="SAM" id="MobiDB-lite"/>
    </source>
</evidence>
<feature type="compositionally biased region" description="Basic and acidic residues" evidence="1">
    <location>
        <begin position="48"/>
        <end position="66"/>
    </location>
</feature>
<dbReference type="AlphaFoldDB" id="A0A5B7II58"/>
<name>A0A5B7II58_PORTR</name>
<comment type="caution">
    <text evidence="2">The sequence shown here is derived from an EMBL/GenBank/DDBJ whole genome shotgun (WGS) entry which is preliminary data.</text>
</comment>
<organism evidence="2 3">
    <name type="scientific">Portunus trituberculatus</name>
    <name type="common">Swimming crab</name>
    <name type="synonym">Neptunus trituberculatus</name>
    <dbReference type="NCBI Taxonomy" id="210409"/>
    <lineage>
        <taxon>Eukaryota</taxon>
        <taxon>Metazoa</taxon>
        <taxon>Ecdysozoa</taxon>
        <taxon>Arthropoda</taxon>
        <taxon>Crustacea</taxon>
        <taxon>Multicrustacea</taxon>
        <taxon>Malacostraca</taxon>
        <taxon>Eumalacostraca</taxon>
        <taxon>Eucarida</taxon>
        <taxon>Decapoda</taxon>
        <taxon>Pleocyemata</taxon>
        <taxon>Brachyura</taxon>
        <taxon>Eubrachyura</taxon>
        <taxon>Portunoidea</taxon>
        <taxon>Portunidae</taxon>
        <taxon>Portuninae</taxon>
        <taxon>Portunus</taxon>
    </lineage>
</organism>
<reference evidence="2 3" key="1">
    <citation type="submission" date="2019-05" db="EMBL/GenBank/DDBJ databases">
        <title>Another draft genome of Portunus trituberculatus and its Hox gene families provides insights of decapod evolution.</title>
        <authorList>
            <person name="Jeong J.-H."/>
            <person name="Song I."/>
            <person name="Kim S."/>
            <person name="Choi T."/>
            <person name="Kim D."/>
            <person name="Ryu S."/>
            <person name="Kim W."/>
        </authorList>
    </citation>
    <scope>NUCLEOTIDE SEQUENCE [LARGE SCALE GENOMIC DNA]</scope>
    <source>
        <tissue evidence="2">Muscle</tissue>
    </source>
</reference>
<sequence>MRSGSGVASRACTEKEKGSEGVTRVLHSSLAVTRKESPKQQQVVSRSNAHDGTRKDGGGREWERCTGNRCPA</sequence>
<gene>
    <name evidence="2" type="ORF">E2C01_076645</name>
</gene>
<dbReference type="EMBL" id="VSRR010058624">
    <property type="protein sequence ID" value="MPC82003.1"/>
    <property type="molecule type" value="Genomic_DNA"/>
</dbReference>
<feature type="region of interest" description="Disordered" evidence="1">
    <location>
        <begin position="1"/>
        <end position="72"/>
    </location>
</feature>
<evidence type="ECO:0000313" key="2">
    <source>
        <dbReference type="EMBL" id="MPC82003.1"/>
    </source>
</evidence>
<protein>
    <submittedName>
        <fullName evidence="2">Uncharacterized protein</fullName>
    </submittedName>
</protein>
<evidence type="ECO:0000313" key="3">
    <source>
        <dbReference type="Proteomes" id="UP000324222"/>
    </source>
</evidence>
<accession>A0A5B7II58</accession>
<proteinExistence type="predicted"/>
<dbReference type="Proteomes" id="UP000324222">
    <property type="component" value="Unassembled WGS sequence"/>
</dbReference>
<keyword evidence="3" id="KW-1185">Reference proteome</keyword>